<keyword evidence="3" id="KW-1185">Reference proteome</keyword>
<evidence type="ECO:0008006" key="4">
    <source>
        <dbReference type="Google" id="ProtNLM"/>
    </source>
</evidence>
<gene>
    <name evidence="2" type="ORF">CHH28_03845</name>
</gene>
<name>A0A222FFS5_9GAMM</name>
<evidence type="ECO:0000313" key="2">
    <source>
        <dbReference type="EMBL" id="ASP37858.1"/>
    </source>
</evidence>
<keyword evidence="1" id="KW-0472">Membrane</keyword>
<proteinExistence type="predicted"/>
<feature type="transmembrane region" description="Helical" evidence="1">
    <location>
        <begin position="12"/>
        <end position="30"/>
    </location>
</feature>
<accession>A0A222FFS5</accession>
<sequence length="85" mass="9492">MLPVSNLELTQTIGSVQAQLFSLMSLMFQVHGSNIQLRALCLLNVGVVVVVVLLLLVILKWWLLVDVVVNISLASTWLPNWSRHV</sequence>
<dbReference type="Proteomes" id="UP000202440">
    <property type="component" value="Chromosome"/>
</dbReference>
<dbReference type="AlphaFoldDB" id="A0A222FFS5"/>
<evidence type="ECO:0000313" key="3">
    <source>
        <dbReference type="Proteomes" id="UP000202440"/>
    </source>
</evidence>
<dbReference type="KEGG" id="bsan:CHH28_03845"/>
<keyword evidence="1" id="KW-0812">Transmembrane</keyword>
<keyword evidence="1" id="KW-1133">Transmembrane helix</keyword>
<dbReference type="EMBL" id="CP022530">
    <property type="protein sequence ID" value="ASP37858.1"/>
    <property type="molecule type" value="Genomic_DNA"/>
</dbReference>
<reference evidence="2 3" key="1">
    <citation type="submission" date="2017-07" db="EMBL/GenBank/DDBJ databases">
        <title>Annotated genome sequence of Bacterioplanes sanyensis isolated from Red Sea.</title>
        <authorList>
            <person name="Rehman Z.U."/>
        </authorList>
    </citation>
    <scope>NUCLEOTIDE SEQUENCE [LARGE SCALE GENOMIC DNA]</scope>
    <source>
        <strain evidence="2 3">NV9</strain>
    </source>
</reference>
<evidence type="ECO:0000256" key="1">
    <source>
        <dbReference type="SAM" id="Phobius"/>
    </source>
</evidence>
<feature type="transmembrane region" description="Helical" evidence="1">
    <location>
        <begin position="42"/>
        <end position="63"/>
    </location>
</feature>
<protein>
    <recommendedName>
        <fullName evidence="4">Transmembrane protein</fullName>
    </recommendedName>
</protein>
<organism evidence="2 3">
    <name type="scientific">Bacterioplanes sanyensis</name>
    <dbReference type="NCBI Taxonomy" id="1249553"/>
    <lineage>
        <taxon>Bacteria</taxon>
        <taxon>Pseudomonadati</taxon>
        <taxon>Pseudomonadota</taxon>
        <taxon>Gammaproteobacteria</taxon>
        <taxon>Oceanospirillales</taxon>
        <taxon>Oceanospirillaceae</taxon>
        <taxon>Bacterioplanes</taxon>
    </lineage>
</organism>